<dbReference type="SUPFAM" id="SSF56003">
    <property type="entry name" value="Molybdenum cofactor-binding domain"/>
    <property type="match status" value="2"/>
</dbReference>
<dbReference type="Pfam" id="PF02738">
    <property type="entry name" value="MoCoBD_1"/>
    <property type="match status" value="1"/>
</dbReference>
<dbReference type="InterPro" id="IPR000674">
    <property type="entry name" value="Ald_Oxase/Xan_DH_a/b"/>
</dbReference>
<dbReference type="InterPro" id="IPR012368">
    <property type="entry name" value="OxRdtase_Mopterin-bd_su_IorB"/>
</dbReference>
<dbReference type="Gene3D" id="3.90.1170.50">
    <property type="entry name" value="Aldehyde oxidase/xanthine dehydrogenase, a/b hammerhead"/>
    <property type="match status" value="1"/>
</dbReference>
<dbReference type="OrthoDB" id="9767994at2"/>
<keyword evidence="4" id="KW-1185">Reference proteome</keyword>
<proteinExistence type="predicted"/>
<dbReference type="PANTHER" id="PTHR47495:SF2">
    <property type="entry name" value="ALDEHYDE DEHYDROGENASE"/>
    <property type="match status" value="1"/>
</dbReference>
<dbReference type="STRING" id="249408.BOO71_0007354"/>
<gene>
    <name evidence="3" type="ORF">BOO71_0007354</name>
</gene>
<dbReference type="InterPro" id="IPR008274">
    <property type="entry name" value="AldOxase/xan_DH_MoCoBD1"/>
</dbReference>
<keyword evidence="1" id="KW-1133">Transmembrane helix</keyword>
<dbReference type="SMART" id="SM01008">
    <property type="entry name" value="Ald_Xan_dh_C"/>
    <property type="match status" value="1"/>
</dbReference>
<dbReference type="PROSITE" id="PS51318">
    <property type="entry name" value="TAT"/>
    <property type="match status" value="1"/>
</dbReference>
<dbReference type="InterPro" id="IPR037165">
    <property type="entry name" value="AldOxase/xan_DH_Mopterin-bd_sf"/>
</dbReference>
<organism evidence="3 4">
    <name type="scientific">Deinococcus marmoris</name>
    <dbReference type="NCBI Taxonomy" id="249408"/>
    <lineage>
        <taxon>Bacteria</taxon>
        <taxon>Thermotogati</taxon>
        <taxon>Deinococcota</taxon>
        <taxon>Deinococci</taxon>
        <taxon>Deinococcales</taxon>
        <taxon>Deinococcaceae</taxon>
        <taxon>Deinococcus</taxon>
    </lineage>
</organism>
<sequence>MSTLKPNKVLRKKVTRRRVLIGLGTTAGVLVVGVPLALNAGRPALVEYVVENGTGPQEAPFNPDLWFEVTASGITFYAPKMEMGQGIHTALAQIAAEELEVKPEQLTVKQADTARGYAGGTMFTFGSNSVNALYTPLREAAATLRELLREEAARQLGVPAKNLTAAGGQFFIAGRRDTLSYGKVVEGKQGEWTLPDKPARLKARKDFKRIGRAMPRVDFRDKVMGLSSYGYDARVDGMLYGAVARPPRYGATLAAATAGGASAQPGVSKVVIDLKANFAGVVADSRTRARNAVKKLDLRWEGGTNVNQAEIDAQVRAGAGVVVRRRGNVGAALKQGTRIEAEYSTPLVAHAHLEPLAALAQVAPGKNGKIEVWTATQYPQKVMDDIHAALGKDREILLHPTQLGGGFGRKAGQTAAVEATRLSAATGRPVHVGWTREEDLQQAFFRPPSHHILRGSVSSEGRILGVEQFTASGDIIWPASMPEFVKDTIGFDPGGVLGLFMPYDIPAYHVTNRREALPVPTGFWRGLGVFPNTFAVESFADELAHAAKMDPLDFRLNNLPDTEDGQRLRAVLEQAAKRAGWRTPPPAGRARGIACGLDVNTASAQVAEVSVENGQIRVHRMSVAVDPGMVINPQGAKMQAEGSVVMGLSSTLHEVLTVKDGMIESANFDTYPLLTLRETPQIDVDLLESGDTPYGMGEPIIGPVGAAVANAVFALTGKRLRDLPMRL</sequence>
<dbReference type="InterPro" id="IPR052516">
    <property type="entry name" value="N-heterocyclic_Hydroxylase"/>
</dbReference>
<evidence type="ECO:0000313" key="4">
    <source>
        <dbReference type="Proteomes" id="UP000186607"/>
    </source>
</evidence>
<dbReference type="eggNOG" id="COG1529">
    <property type="taxonomic scope" value="Bacteria"/>
</dbReference>
<dbReference type="RefSeq" id="WP_075832797.1">
    <property type="nucleotide sequence ID" value="NZ_MSTI01000077.1"/>
</dbReference>
<dbReference type="Proteomes" id="UP000186607">
    <property type="component" value="Unassembled WGS sequence"/>
</dbReference>
<reference evidence="3 4" key="1">
    <citation type="submission" date="2017-01" db="EMBL/GenBank/DDBJ databases">
        <title>Genome Analysis of Deinococcus marmoris KOPRI26562.</title>
        <authorList>
            <person name="Kim J.H."/>
            <person name="Oh H.-M."/>
        </authorList>
    </citation>
    <scope>NUCLEOTIDE SEQUENCE [LARGE SCALE GENOMIC DNA]</scope>
    <source>
        <strain evidence="3 4">KOPRI26562</strain>
    </source>
</reference>
<dbReference type="Pfam" id="PF20256">
    <property type="entry name" value="MoCoBD_2"/>
    <property type="match status" value="2"/>
</dbReference>
<dbReference type="PIRSF" id="PIRSF036389">
    <property type="entry name" value="IOR_B"/>
    <property type="match status" value="1"/>
</dbReference>
<keyword evidence="1" id="KW-0472">Membrane</keyword>
<dbReference type="AlphaFoldDB" id="A0A1U7NYV8"/>
<accession>A0A1U7NYV8</accession>
<dbReference type="Gene3D" id="3.30.365.10">
    <property type="entry name" value="Aldehyde oxidase/xanthine dehydrogenase, molybdopterin binding domain"/>
    <property type="match status" value="4"/>
</dbReference>
<protein>
    <submittedName>
        <fullName evidence="3">Isoquinoline 1-oxidoreductase beta subunit</fullName>
    </submittedName>
</protein>
<evidence type="ECO:0000259" key="2">
    <source>
        <dbReference type="SMART" id="SM01008"/>
    </source>
</evidence>
<evidence type="ECO:0000256" key="1">
    <source>
        <dbReference type="SAM" id="Phobius"/>
    </source>
</evidence>
<comment type="caution">
    <text evidence="3">The sequence shown here is derived from an EMBL/GenBank/DDBJ whole genome shotgun (WGS) entry which is preliminary data.</text>
</comment>
<feature type="domain" description="Aldehyde oxidase/xanthine dehydrogenase a/b hammerhead" evidence="2">
    <location>
        <begin position="224"/>
        <end position="304"/>
    </location>
</feature>
<dbReference type="InterPro" id="IPR046867">
    <property type="entry name" value="AldOxase/xan_DH_MoCoBD2"/>
</dbReference>
<dbReference type="PANTHER" id="PTHR47495">
    <property type="entry name" value="ALDEHYDE DEHYDROGENASE"/>
    <property type="match status" value="1"/>
</dbReference>
<name>A0A1U7NYV8_9DEIO</name>
<dbReference type="EMBL" id="MSTI01000077">
    <property type="protein sequence ID" value="OLV18099.1"/>
    <property type="molecule type" value="Genomic_DNA"/>
</dbReference>
<keyword evidence="1" id="KW-0812">Transmembrane</keyword>
<feature type="transmembrane region" description="Helical" evidence="1">
    <location>
        <begin position="20"/>
        <end position="38"/>
    </location>
</feature>
<dbReference type="GO" id="GO:0016491">
    <property type="term" value="F:oxidoreductase activity"/>
    <property type="evidence" value="ECO:0007669"/>
    <property type="project" value="InterPro"/>
</dbReference>
<evidence type="ECO:0000313" key="3">
    <source>
        <dbReference type="EMBL" id="OLV18099.1"/>
    </source>
</evidence>
<dbReference type="InterPro" id="IPR006311">
    <property type="entry name" value="TAT_signal"/>
</dbReference>